<keyword evidence="3 12" id="KW-1003">Cell membrane</keyword>
<dbReference type="Pfam" id="PF02355">
    <property type="entry name" value="SecD_SecF_C"/>
    <property type="match status" value="1"/>
</dbReference>
<comment type="subcellular location">
    <subcellularLocation>
        <location evidence="1 12">Cell membrane</location>
        <topology evidence="1 12">Multi-pass membrane protein</topology>
    </subcellularLocation>
</comment>
<keyword evidence="6 12" id="KW-1133">Transmembrane helix</keyword>
<comment type="similarity">
    <text evidence="12">Belongs to the SecD/SecF family. SecF subfamily.</text>
</comment>
<dbReference type="PANTHER" id="PTHR30081:SF8">
    <property type="entry name" value="PROTEIN TRANSLOCASE SUBUNIT SECF"/>
    <property type="match status" value="1"/>
</dbReference>
<dbReference type="HAMAP" id="MF_01464_B">
    <property type="entry name" value="SecF_B"/>
    <property type="match status" value="1"/>
</dbReference>
<evidence type="ECO:0000259" key="13">
    <source>
        <dbReference type="Pfam" id="PF02355"/>
    </source>
</evidence>
<feature type="domain" description="Protein export membrane protein SecD/SecF C-terminal" evidence="13">
    <location>
        <begin position="109"/>
        <end position="290"/>
    </location>
</feature>
<dbReference type="EMBL" id="FRCR01000006">
    <property type="protein sequence ID" value="SHM52825.1"/>
    <property type="molecule type" value="Genomic_DNA"/>
</dbReference>
<dbReference type="Pfam" id="PF07549">
    <property type="entry name" value="Sec_GG"/>
    <property type="match status" value="1"/>
</dbReference>
<dbReference type="GO" id="GO:0006605">
    <property type="term" value="P:protein targeting"/>
    <property type="evidence" value="ECO:0007669"/>
    <property type="project" value="UniProtKB-UniRule"/>
</dbReference>
<keyword evidence="5 12" id="KW-0653">Protein transport</keyword>
<feature type="transmembrane region" description="Helical" evidence="12">
    <location>
        <begin position="20"/>
        <end position="37"/>
    </location>
</feature>
<dbReference type="InterPro" id="IPR022813">
    <property type="entry name" value="SecD/SecF_arch_bac"/>
</dbReference>
<evidence type="ECO:0000256" key="3">
    <source>
        <dbReference type="ARBA" id="ARBA00022475"/>
    </source>
</evidence>
<name>A0A1M7JIN9_9FIRM</name>
<evidence type="ECO:0000256" key="1">
    <source>
        <dbReference type="ARBA" id="ARBA00004651"/>
    </source>
</evidence>
<dbReference type="FunFam" id="1.20.1640.10:FF:000024">
    <property type="entry name" value="Multifunctional fusion protein"/>
    <property type="match status" value="1"/>
</dbReference>
<dbReference type="PRINTS" id="PR01755">
    <property type="entry name" value="SECFTRNLCASE"/>
</dbReference>
<evidence type="ECO:0000256" key="2">
    <source>
        <dbReference type="ARBA" id="ARBA00022448"/>
    </source>
</evidence>
<feature type="transmembrane region" description="Helical" evidence="12">
    <location>
        <begin position="239"/>
        <end position="257"/>
    </location>
</feature>
<feature type="transmembrane region" description="Helical" evidence="12">
    <location>
        <begin position="160"/>
        <end position="181"/>
    </location>
</feature>
<dbReference type="GO" id="GO:0065002">
    <property type="term" value="P:intracellular protein transmembrane transport"/>
    <property type="evidence" value="ECO:0007669"/>
    <property type="project" value="UniProtKB-UniRule"/>
</dbReference>
<dbReference type="InterPro" id="IPR022646">
    <property type="entry name" value="SecD/SecF_CS"/>
</dbReference>
<dbReference type="STRING" id="447595.SAMN05660826_01275"/>
<evidence type="ECO:0000256" key="7">
    <source>
        <dbReference type="ARBA" id="ARBA00023010"/>
    </source>
</evidence>
<dbReference type="Gene3D" id="1.20.1640.10">
    <property type="entry name" value="Multidrug efflux transporter AcrB transmembrane domain"/>
    <property type="match status" value="1"/>
</dbReference>
<evidence type="ECO:0000256" key="8">
    <source>
        <dbReference type="ARBA" id="ARBA00023136"/>
    </source>
</evidence>
<dbReference type="Proteomes" id="UP000184375">
    <property type="component" value="Unassembled WGS sequence"/>
</dbReference>
<feature type="transmembrane region" description="Helical" evidence="12">
    <location>
        <begin position="136"/>
        <end position="153"/>
    </location>
</feature>
<evidence type="ECO:0000256" key="11">
    <source>
        <dbReference type="ARBA" id="ARBA00061053"/>
    </source>
</evidence>
<dbReference type="InterPro" id="IPR055344">
    <property type="entry name" value="SecD_SecF_C_bact"/>
</dbReference>
<evidence type="ECO:0000256" key="6">
    <source>
        <dbReference type="ARBA" id="ARBA00022989"/>
    </source>
</evidence>
<sequence length="298" mass="33230">MVHKGVKTLRKYAFMERKWLWIGISLIVIAAGLFSLATRGLNWGVDFTGGDILHFDIGEPYSLAEARQKIESIGLKNVEVKEAGDNREELIIRTPVLSLEQKNSLIQIIKERWSKAQLIRAEKVDAIIGKELQRQALIALMIANCGVLLYVAFRFEFKSGIAAIGALIHDVLIMVSFYSIFYIPIDITFVAAILTVVGYSINDTIVIFDRIRENQRIMGKAKFDDIANTSITQCLTRSINTSLTTLLAIISLYFLGGETIKDFTLALIVGIVSGVYSTIFIATPIWSILRGQQKVARA</sequence>
<evidence type="ECO:0000313" key="15">
    <source>
        <dbReference type="Proteomes" id="UP000184375"/>
    </source>
</evidence>
<evidence type="ECO:0000256" key="5">
    <source>
        <dbReference type="ARBA" id="ARBA00022927"/>
    </source>
</evidence>
<comment type="similarity">
    <text evidence="11">In the N-terminal section; belongs to the SecD/SecF family. SecD subfamily.</text>
</comment>
<dbReference type="InterPro" id="IPR005665">
    <property type="entry name" value="SecF_bac"/>
</dbReference>
<dbReference type="SUPFAM" id="SSF82866">
    <property type="entry name" value="Multidrug efflux transporter AcrB transmembrane domain"/>
    <property type="match status" value="1"/>
</dbReference>
<dbReference type="PANTHER" id="PTHR30081">
    <property type="entry name" value="PROTEIN-EXPORT MEMBRANE PROTEIN SEC"/>
    <property type="match status" value="1"/>
</dbReference>
<keyword evidence="8 12" id="KW-0472">Membrane</keyword>
<keyword evidence="7 12" id="KW-0811">Translocation</keyword>
<evidence type="ECO:0000256" key="12">
    <source>
        <dbReference type="HAMAP-Rule" id="MF_01464"/>
    </source>
</evidence>
<dbReference type="NCBIfam" id="TIGR00966">
    <property type="entry name" value="transloc_SecF"/>
    <property type="match status" value="1"/>
</dbReference>
<dbReference type="AlphaFoldDB" id="A0A1M7JIN9"/>
<keyword evidence="15" id="KW-1185">Reference proteome</keyword>
<evidence type="ECO:0000313" key="14">
    <source>
        <dbReference type="EMBL" id="SHM52825.1"/>
    </source>
</evidence>
<evidence type="ECO:0000256" key="4">
    <source>
        <dbReference type="ARBA" id="ARBA00022692"/>
    </source>
</evidence>
<organism evidence="14 15">
    <name type="scientific">Caldanaerovirga acetigignens</name>
    <dbReference type="NCBI Taxonomy" id="447595"/>
    <lineage>
        <taxon>Bacteria</taxon>
        <taxon>Bacillati</taxon>
        <taxon>Bacillota</taxon>
        <taxon>Clostridia</taxon>
        <taxon>Thermosediminibacterales</taxon>
        <taxon>Thermosediminibacteraceae</taxon>
        <taxon>Caldanaerovirga</taxon>
    </lineage>
</organism>
<keyword evidence="4 12" id="KW-0812">Transmembrane</keyword>
<proteinExistence type="inferred from homology"/>
<accession>A0A1M7JIN9</accession>
<comment type="similarity">
    <text evidence="10">In the C-terminal section; belongs to the SecD/SecF family. SecF subfamily.</text>
</comment>
<comment type="function">
    <text evidence="9 12">Part of the Sec protein translocase complex. Interacts with the SecYEG preprotein conducting channel. SecDF uses the proton motive force (PMF) to complete protein translocation after the ATP-dependent function of SecA.</text>
</comment>
<protein>
    <recommendedName>
        <fullName evidence="12">Protein-export membrane protein SecF</fullName>
    </recommendedName>
</protein>
<evidence type="ECO:0000256" key="9">
    <source>
        <dbReference type="ARBA" id="ARBA00059018"/>
    </source>
</evidence>
<dbReference type="NCBIfam" id="TIGR00916">
    <property type="entry name" value="2A0604s01"/>
    <property type="match status" value="1"/>
</dbReference>
<reference evidence="15" key="1">
    <citation type="submission" date="2016-11" db="EMBL/GenBank/DDBJ databases">
        <authorList>
            <person name="Varghese N."/>
            <person name="Submissions S."/>
        </authorList>
    </citation>
    <scope>NUCLEOTIDE SEQUENCE [LARGE SCALE GENOMIC DNA]</scope>
    <source>
        <strain evidence="15">DSM 18802</strain>
    </source>
</reference>
<feature type="transmembrane region" description="Helical" evidence="12">
    <location>
        <begin position="263"/>
        <end position="289"/>
    </location>
</feature>
<dbReference type="GO" id="GO:0005886">
    <property type="term" value="C:plasma membrane"/>
    <property type="evidence" value="ECO:0007669"/>
    <property type="project" value="UniProtKB-SubCell"/>
</dbReference>
<dbReference type="GO" id="GO:0015450">
    <property type="term" value="F:protein-transporting ATPase activity"/>
    <property type="evidence" value="ECO:0007669"/>
    <property type="project" value="InterPro"/>
</dbReference>
<gene>
    <name evidence="12" type="primary">secF</name>
    <name evidence="14" type="ORF">SAMN05660826_01275</name>
</gene>
<dbReference type="GO" id="GO:0043952">
    <property type="term" value="P:protein transport by the Sec complex"/>
    <property type="evidence" value="ECO:0007669"/>
    <property type="project" value="UniProtKB-UniRule"/>
</dbReference>
<feature type="transmembrane region" description="Helical" evidence="12">
    <location>
        <begin position="187"/>
        <end position="208"/>
    </location>
</feature>
<comment type="subunit">
    <text evidence="12">Forms a complex with SecD. Part of the essential Sec protein translocation apparatus which comprises SecA, SecYEG and auxiliary proteins SecDF. Other proteins may also be involved.</text>
</comment>
<dbReference type="InterPro" id="IPR048634">
    <property type="entry name" value="SecD_SecF_C"/>
</dbReference>
<dbReference type="InterPro" id="IPR022645">
    <property type="entry name" value="SecD/SecF_bac"/>
</dbReference>
<keyword evidence="2 12" id="KW-0813">Transport</keyword>
<evidence type="ECO:0000256" key="10">
    <source>
        <dbReference type="ARBA" id="ARBA00060856"/>
    </source>
</evidence>